<dbReference type="SUPFAM" id="SSF53756">
    <property type="entry name" value="UDP-Glycosyltransferase/glycogen phosphorylase"/>
    <property type="match status" value="1"/>
</dbReference>
<accession>A0A1Z4LHL1</accession>
<proteinExistence type="predicted"/>
<dbReference type="PANTHER" id="PTHR45947:SF3">
    <property type="entry name" value="SULFOQUINOVOSYL TRANSFERASE SQD2"/>
    <property type="match status" value="1"/>
</dbReference>
<dbReference type="GO" id="GO:0016757">
    <property type="term" value="F:glycosyltransferase activity"/>
    <property type="evidence" value="ECO:0007669"/>
    <property type="project" value="InterPro"/>
</dbReference>
<evidence type="ECO:0000313" key="3">
    <source>
        <dbReference type="Proteomes" id="UP000218418"/>
    </source>
</evidence>
<dbReference type="InterPro" id="IPR001296">
    <property type="entry name" value="Glyco_trans_1"/>
</dbReference>
<name>A0A1Z4LHL1_9CYAN</name>
<organism evidence="2 3">
    <name type="scientific">Calothrix parasitica NIES-267</name>
    <dbReference type="NCBI Taxonomy" id="1973488"/>
    <lineage>
        <taxon>Bacteria</taxon>
        <taxon>Bacillati</taxon>
        <taxon>Cyanobacteriota</taxon>
        <taxon>Cyanophyceae</taxon>
        <taxon>Nostocales</taxon>
        <taxon>Calotrichaceae</taxon>
        <taxon>Calothrix</taxon>
    </lineage>
</organism>
<gene>
    <name evidence="2" type="ORF">NIES267_01310</name>
</gene>
<dbReference type="Pfam" id="PF00534">
    <property type="entry name" value="Glycos_transf_1"/>
    <property type="match status" value="1"/>
</dbReference>
<sequence length="420" mass="47699">MKVLLCAYACIPDRGREEGFGWNNAIQIAQLGHEVWVITLNAAKCLENPLSNIPNLHFINVAYPILKHVPEGRYKYLHFMRYFAWKVKAEQVALELDKEHNFDIVHHITIASLQGGALFTNLSKPLVFGPIGGGQTAPANFKKYFFKSWSDETLRSFINLQLMRLNPFLRKALNKCDLVLATNQETVQLSHKMTAKNVELFLDSGLPPEYFAIEPPKRQESSELRLLWLSRIEPRKGLFLALEALSEVNPEIPFKLTIIGDGSLDSYVSQWIEQFSLETKVDYLGSRPWTEVQNAYLNNDVFLFTSLRDSYGSVLLEAMSQALPIITLNHQGARDFVPKKGSIKVPVTNPNETVTALAQAVEYMYENPEKRLEMGRASYEFAKQQAWNNKAVAISKYYQQILQGDSSIETTNTPLMMTAD</sequence>
<evidence type="ECO:0000313" key="2">
    <source>
        <dbReference type="EMBL" id="BAY80674.1"/>
    </source>
</evidence>
<dbReference type="InterPro" id="IPR050194">
    <property type="entry name" value="Glycosyltransferase_grp1"/>
</dbReference>
<reference evidence="2 3" key="1">
    <citation type="submission" date="2017-06" db="EMBL/GenBank/DDBJ databases">
        <title>Genome sequencing of cyanobaciteial culture collection at National Institute for Environmental Studies (NIES).</title>
        <authorList>
            <person name="Hirose Y."/>
            <person name="Shimura Y."/>
            <person name="Fujisawa T."/>
            <person name="Nakamura Y."/>
            <person name="Kawachi M."/>
        </authorList>
    </citation>
    <scope>NUCLEOTIDE SEQUENCE [LARGE SCALE GENOMIC DNA]</scope>
    <source>
        <strain evidence="2 3">NIES-267</strain>
    </source>
</reference>
<dbReference type="Proteomes" id="UP000218418">
    <property type="component" value="Chromosome"/>
</dbReference>
<dbReference type="AlphaFoldDB" id="A0A1Z4LHL1"/>
<dbReference type="OrthoDB" id="9775208at2"/>
<dbReference type="Gene3D" id="3.40.50.2000">
    <property type="entry name" value="Glycogen Phosphorylase B"/>
    <property type="match status" value="2"/>
</dbReference>
<evidence type="ECO:0000259" key="1">
    <source>
        <dbReference type="Pfam" id="PF00534"/>
    </source>
</evidence>
<dbReference type="CDD" id="cd03801">
    <property type="entry name" value="GT4_PimA-like"/>
    <property type="match status" value="1"/>
</dbReference>
<keyword evidence="3" id="KW-1185">Reference proteome</keyword>
<feature type="domain" description="Glycosyl transferase family 1" evidence="1">
    <location>
        <begin position="221"/>
        <end position="380"/>
    </location>
</feature>
<dbReference type="PANTHER" id="PTHR45947">
    <property type="entry name" value="SULFOQUINOVOSYL TRANSFERASE SQD2"/>
    <property type="match status" value="1"/>
</dbReference>
<keyword evidence="2" id="KW-0808">Transferase</keyword>
<protein>
    <submittedName>
        <fullName evidence="2">Group 1 glycosyl transferase</fullName>
    </submittedName>
</protein>
<dbReference type="EMBL" id="AP018227">
    <property type="protein sequence ID" value="BAY80674.1"/>
    <property type="molecule type" value="Genomic_DNA"/>
</dbReference>